<accession>A0A9X1YNI1</accession>
<organism evidence="2 3">
    <name type="scientific">Scleromatobacter humisilvae</name>
    <dbReference type="NCBI Taxonomy" id="2897159"/>
    <lineage>
        <taxon>Bacteria</taxon>
        <taxon>Pseudomonadati</taxon>
        <taxon>Pseudomonadota</taxon>
        <taxon>Betaproteobacteria</taxon>
        <taxon>Burkholderiales</taxon>
        <taxon>Sphaerotilaceae</taxon>
        <taxon>Scleromatobacter</taxon>
    </lineage>
</organism>
<evidence type="ECO:0000256" key="1">
    <source>
        <dbReference type="SAM" id="MobiDB-lite"/>
    </source>
</evidence>
<dbReference type="AlphaFoldDB" id="A0A9X1YNI1"/>
<evidence type="ECO:0000313" key="2">
    <source>
        <dbReference type="EMBL" id="MCK9689453.1"/>
    </source>
</evidence>
<dbReference type="EMBL" id="JAJLJH010000014">
    <property type="protein sequence ID" value="MCK9689453.1"/>
    <property type="molecule type" value="Genomic_DNA"/>
</dbReference>
<name>A0A9X1YNI1_9BURK</name>
<dbReference type="Proteomes" id="UP001139353">
    <property type="component" value="Unassembled WGS sequence"/>
</dbReference>
<dbReference type="GO" id="GO:0003824">
    <property type="term" value="F:catalytic activity"/>
    <property type="evidence" value="ECO:0007669"/>
    <property type="project" value="UniProtKB-ARBA"/>
</dbReference>
<dbReference type="InterPro" id="IPR029045">
    <property type="entry name" value="ClpP/crotonase-like_dom_sf"/>
</dbReference>
<proteinExistence type="predicted"/>
<keyword evidence="3" id="KW-1185">Reference proteome</keyword>
<dbReference type="PANTHER" id="PTHR43459">
    <property type="entry name" value="ENOYL-COA HYDRATASE"/>
    <property type="match status" value="1"/>
</dbReference>
<dbReference type="Pfam" id="PF00378">
    <property type="entry name" value="ECH_1"/>
    <property type="match status" value="1"/>
</dbReference>
<dbReference type="InterPro" id="IPR001753">
    <property type="entry name" value="Enoyl-CoA_hydra/iso"/>
</dbReference>
<comment type="caution">
    <text evidence="2">The sequence shown here is derived from an EMBL/GenBank/DDBJ whole genome shotgun (WGS) entry which is preliminary data.</text>
</comment>
<gene>
    <name evidence="2" type="ORF">LPC04_27355</name>
</gene>
<dbReference type="RefSeq" id="WP_275685501.1">
    <property type="nucleotide sequence ID" value="NZ_JAJLJH010000014.1"/>
</dbReference>
<reference evidence="2" key="1">
    <citation type="submission" date="2021-11" db="EMBL/GenBank/DDBJ databases">
        <title>BS-T2-15 a new species belonging to the Comamonadaceae family isolated from the soil of a French oak forest.</title>
        <authorList>
            <person name="Mieszkin S."/>
            <person name="Alain K."/>
        </authorList>
    </citation>
    <scope>NUCLEOTIDE SEQUENCE</scope>
    <source>
        <strain evidence="2">BS-T2-15</strain>
    </source>
</reference>
<dbReference type="Gene3D" id="3.90.226.10">
    <property type="entry name" value="2-enoyl-CoA Hydratase, Chain A, domain 1"/>
    <property type="match status" value="1"/>
</dbReference>
<evidence type="ECO:0000313" key="3">
    <source>
        <dbReference type="Proteomes" id="UP001139353"/>
    </source>
</evidence>
<sequence>MTRPDRTAAQAHADSAPPSSNRWMHNLRTAAWTMKALALAGPIVACSVSSAQTTEVLPGEKLAALATTKATSGAKVRITKRSPTYWRVTLDNPPLNIIGAGEVKELAAVVDQIEADPQVQVVVFDSAVPGYFSAHYDLLSPLTDTTGMAPGPTGLPAVTDLMVRLSRLPIVTIASIRGRATGIGSELILACDMRYASREKAVLSQFEVSAGFVAGGGPMVNLARLVGRGRAMEIMVGSDDIDGDIAERYGYVNRSLPDAQLDRFVDNLALRIASFDRQAIIDTKKLVDVESLPPEADIKASWDAFLISVQRPGPQARLKVLVGKGLQKPGDIEVHLGRHAAEYPN</sequence>
<dbReference type="SUPFAM" id="SSF52096">
    <property type="entry name" value="ClpP/crotonase"/>
    <property type="match status" value="1"/>
</dbReference>
<feature type="region of interest" description="Disordered" evidence="1">
    <location>
        <begin position="1"/>
        <end position="22"/>
    </location>
</feature>
<protein>
    <submittedName>
        <fullName evidence="2">Enoyl-CoA hydratase/isomerase family protein</fullName>
    </submittedName>
</protein>
<dbReference type="CDD" id="cd06558">
    <property type="entry name" value="crotonase-like"/>
    <property type="match status" value="1"/>
</dbReference>
<dbReference type="PANTHER" id="PTHR43459:SF1">
    <property type="entry name" value="EG:BACN32G11.4 PROTEIN"/>
    <property type="match status" value="1"/>
</dbReference>